<evidence type="ECO:0000256" key="1">
    <source>
        <dbReference type="SAM" id="Coils"/>
    </source>
</evidence>
<dbReference type="PANTHER" id="PTHR45923">
    <property type="entry name" value="PROTEIN SEY1"/>
    <property type="match status" value="1"/>
</dbReference>
<dbReference type="AlphaFoldDB" id="A0A4P9XI80"/>
<evidence type="ECO:0000313" key="4">
    <source>
        <dbReference type="Proteomes" id="UP000271241"/>
    </source>
</evidence>
<dbReference type="GO" id="GO:0016320">
    <property type="term" value="P:endoplasmic reticulum membrane fusion"/>
    <property type="evidence" value="ECO:0007669"/>
    <property type="project" value="TreeGrafter"/>
</dbReference>
<gene>
    <name evidence="3" type="ORF">THASP1DRAFT_33200</name>
</gene>
<evidence type="ECO:0000256" key="2">
    <source>
        <dbReference type="SAM" id="MobiDB-lite"/>
    </source>
</evidence>
<accession>A0A4P9XI80</accession>
<dbReference type="Proteomes" id="UP000271241">
    <property type="component" value="Unassembled WGS sequence"/>
</dbReference>
<dbReference type="Gene3D" id="3.40.50.300">
    <property type="entry name" value="P-loop containing nucleotide triphosphate hydrolases"/>
    <property type="match status" value="1"/>
</dbReference>
<dbReference type="OrthoDB" id="1597724at2759"/>
<keyword evidence="4" id="KW-1185">Reference proteome</keyword>
<keyword evidence="1" id="KW-0175">Coiled coil</keyword>
<dbReference type="GO" id="GO:0003924">
    <property type="term" value="F:GTPase activity"/>
    <property type="evidence" value="ECO:0007669"/>
    <property type="project" value="TreeGrafter"/>
</dbReference>
<protein>
    <submittedName>
        <fullName evidence="3">Root hair defective 3 GTP-binding protein-domain-containing protein</fullName>
    </submittedName>
</protein>
<reference evidence="4" key="1">
    <citation type="journal article" date="2018" name="Nat. Microbiol.">
        <title>Leveraging single-cell genomics to expand the fungal tree of life.</title>
        <authorList>
            <person name="Ahrendt S.R."/>
            <person name="Quandt C.A."/>
            <person name="Ciobanu D."/>
            <person name="Clum A."/>
            <person name="Salamov A."/>
            <person name="Andreopoulos B."/>
            <person name="Cheng J.F."/>
            <person name="Woyke T."/>
            <person name="Pelin A."/>
            <person name="Henrissat B."/>
            <person name="Reynolds N.K."/>
            <person name="Benny G.L."/>
            <person name="Smith M.E."/>
            <person name="James T.Y."/>
            <person name="Grigoriev I.V."/>
        </authorList>
    </citation>
    <scope>NUCLEOTIDE SEQUENCE [LARGE SCALE GENOMIC DNA]</scope>
    <source>
        <strain evidence="4">RSA 1356</strain>
    </source>
</reference>
<name>A0A4P9XI80_9FUNG</name>
<organism evidence="3 4">
    <name type="scientific">Thamnocephalis sphaerospora</name>
    <dbReference type="NCBI Taxonomy" id="78915"/>
    <lineage>
        <taxon>Eukaryota</taxon>
        <taxon>Fungi</taxon>
        <taxon>Fungi incertae sedis</taxon>
        <taxon>Zoopagomycota</taxon>
        <taxon>Zoopagomycotina</taxon>
        <taxon>Zoopagomycetes</taxon>
        <taxon>Zoopagales</taxon>
        <taxon>Sigmoideomycetaceae</taxon>
        <taxon>Thamnocephalis</taxon>
    </lineage>
</organism>
<dbReference type="EMBL" id="KZ993335">
    <property type="protein sequence ID" value="RKP04980.1"/>
    <property type="molecule type" value="Genomic_DNA"/>
</dbReference>
<dbReference type="SUPFAM" id="SSF52540">
    <property type="entry name" value="P-loop containing nucleoside triphosphate hydrolases"/>
    <property type="match status" value="1"/>
</dbReference>
<proteinExistence type="predicted"/>
<dbReference type="InterPro" id="IPR027417">
    <property type="entry name" value="P-loop_NTPase"/>
</dbReference>
<evidence type="ECO:0000313" key="3">
    <source>
        <dbReference type="EMBL" id="RKP04980.1"/>
    </source>
</evidence>
<dbReference type="GO" id="GO:0005783">
    <property type="term" value="C:endoplasmic reticulum"/>
    <property type="evidence" value="ECO:0007669"/>
    <property type="project" value="TreeGrafter"/>
</dbReference>
<dbReference type="InterPro" id="IPR008803">
    <property type="entry name" value="RHD3/Sey1"/>
</dbReference>
<sequence>MTGASLMQCGETPAVESTAALASCLQIVDDDGEFAEDINARIDAEWGLTDCSTDYHIVTVLGPPGSGKSTLLNAVFGTQFSALSNSGLLQTTEGFWMGRALGMNVLAIDAKVMVDIPDSDDTAYYFAGITFAVTASSALIVNLRENMIGESRIMGLLKAIFKMHLGLLGTRQKTRLLFAIRDCSSSTSLERLTSLLIVDMECIWDELPKPHGLEDCTVGDIFDCDFLPLPSKIRASDEFDAAAVQLRERFTDQHNESYMLKQCCRKPVAADGIGSHLQSLWSDADRDWYAILDDQKPGEDGTAESTEDPPSAAELHMDDDAYEDLVQSLYDMADSQAQKEFIEGAMLLQQAIDAGTMDAEAFSENMGHAYSNALATFDAIAEQYQHKSREIRRNALKSKCYETAESIFPGQTQWNMSMLGTQLYTKWARQQQEKAVQACAQQESEQHTARLELAICTQRMDMIEQKTVIDEHEARIREREAAAHTQDAKIAALQAVISMQDNEIKTLEALVSAQDRDISAQQTTNRQQEALISEQKRIIAELRAQIGELKLENVRPDEQAV</sequence>
<feature type="coiled-coil region" evidence="1">
    <location>
        <begin position="490"/>
        <end position="552"/>
    </location>
</feature>
<dbReference type="PANTHER" id="PTHR45923:SF2">
    <property type="entry name" value="PROTEIN SEY1"/>
    <property type="match status" value="1"/>
</dbReference>
<dbReference type="Pfam" id="PF05879">
    <property type="entry name" value="RHD3_GTPase"/>
    <property type="match status" value="1"/>
</dbReference>
<feature type="region of interest" description="Disordered" evidence="2">
    <location>
        <begin position="294"/>
        <end position="314"/>
    </location>
</feature>